<reference evidence="3" key="1">
    <citation type="submission" date="2016-10" db="EMBL/GenBank/DDBJ databases">
        <authorList>
            <person name="Varghese N."/>
            <person name="Submissions S."/>
        </authorList>
    </citation>
    <scope>NUCLEOTIDE SEQUENCE [LARGE SCALE GENOMIC DNA]</scope>
    <source>
        <strain evidence="3">DSM 24740</strain>
    </source>
</reference>
<keyword evidence="3" id="KW-1185">Reference proteome</keyword>
<evidence type="ECO:0000313" key="3">
    <source>
        <dbReference type="Proteomes" id="UP000199021"/>
    </source>
</evidence>
<evidence type="ECO:0000256" key="1">
    <source>
        <dbReference type="SAM" id="Phobius"/>
    </source>
</evidence>
<sequence length="54" mass="6556">MTVLQRLRYLLCLPMNLFWVPENPSENELYSFVEIAGFYGVWGVLIWWILDQYK</sequence>
<feature type="transmembrane region" description="Helical" evidence="1">
    <location>
        <begin position="29"/>
        <end position="50"/>
    </location>
</feature>
<keyword evidence="1" id="KW-0472">Membrane</keyword>
<dbReference type="Proteomes" id="UP000199021">
    <property type="component" value="Unassembled WGS sequence"/>
</dbReference>
<organism evidence="2 3">
    <name type="scientific">Neolewinella agarilytica</name>
    <dbReference type="NCBI Taxonomy" id="478744"/>
    <lineage>
        <taxon>Bacteria</taxon>
        <taxon>Pseudomonadati</taxon>
        <taxon>Bacteroidota</taxon>
        <taxon>Saprospiria</taxon>
        <taxon>Saprospirales</taxon>
        <taxon>Lewinellaceae</taxon>
        <taxon>Neolewinella</taxon>
    </lineage>
</organism>
<keyword evidence="1" id="KW-1133">Transmembrane helix</keyword>
<gene>
    <name evidence="2" type="ORF">SAMN05444359_12649</name>
</gene>
<dbReference type="InParanoid" id="A0A1H9LZT0"/>
<protein>
    <submittedName>
        <fullName evidence="2">Uncharacterized protein</fullName>
    </submittedName>
</protein>
<name>A0A1H9LZT0_9BACT</name>
<keyword evidence="1" id="KW-0812">Transmembrane</keyword>
<accession>A0A1H9LZT0</accession>
<proteinExistence type="predicted"/>
<dbReference type="AlphaFoldDB" id="A0A1H9LZT0"/>
<dbReference type="STRING" id="478744.SAMN05444359_12649"/>
<dbReference type="EMBL" id="FOFB01000026">
    <property type="protein sequence ID" value="SER16745.1"/>
    <property type="molecule type" value="Genomic_DNA"/>
</dbReference>
<evidence type="ECO:0000313" key="2">
    <source>
        <dbReference type="EMBL" id="SER16745.1"/>
    </source>
</evidence>